<dbReference type="Proteomes" id="UP000554235">
    <property type="component" value="Unassembled WGS sequence"/>
</dbReference>
<comment type="caution">
    <text evidence="2">The sequence shown here is derived from an EMBL/GenBank/DDBJ whole genome shotgun (WGS) entry which is preliminary data.</text>
</comment>
<gene>
    <name evidence="2" type="ORF">FALBO_6838</name>
</gene>
<evidence type="ECO:0000256" key="1">
    <source>
        <dbReference type="SAM" id="SignalP"/>
    </source>
</evidence>
<evidence type="ECO:0000313" key="3">
    <source>
        <dbReference type="Proteomes" id="UP000554235"/>
    </source>
</evidence>
<evidence type="ECO:0000313" key="2">
    <source>
        <dbReference type="EMBL" id="KAF4466304.1"/>
    </source>
</evidence>
<keyword evidence="1" id="KW-0732">Signal</keyword>
<proteinExistence type="predicted"/>
<feature type="chain" id="PRO_5034470192" evidence="1">
    <location>
        <begin position="21"/>
        <end position="336"/>
    </location>
</feature>
<keyword evidence="3" id="KW-1185">Reference proteome</keyword>
<dbReference type="OrthoDB" id="5229624at2759"/>
<protein>
    <submittedName>
        <fullName evidence="2">Uncharacterized protein</fullName>
    </submittedName>
</protein>
<organism evidence="2 3">
    <name type="scientific">Fusarium albosuccineum</name>
    <dbReference type="NCBI Taxonomy" id="1237068"/>
    <lineage>
        <taxon>Eukaryota</taxon>
        <taxon>Fungi</taxon>
        <taxon>Dikarya</taxon>
        <taxon>Ascomycota</taxon>
        <taxon>Pezizomycotina</taxon>
        <taxon>Sordariomycetes</taxon>
        <taxon>Hypocreomycetidae</taxon>
        <taxon>Hypocreales</taxon>
        <taxon>Nectriaceae</taxon>
        <taxon>Fusarium</taxon>
        <taxon>Fusarium decemcellulare species complex</taxon>
    </lineage>
</organism>
<accession>A0A8H4P8G7</accession>
<reference evidence="2 3" key="1">
    <citation type="submission" date="2020-01" db="EMBL/GenBank/DDBJ databases">
        <title>Identification and distribution of gene clusters putatively required for synthesis of sphingolipid metabolism inhibitors in phylogenetically diverse species of the filamentous fungus Fusarium.</title>
        <authorList>
            <person name="Kim H.-S."/>
            <person name="Busman M."/>
            <person name="Brown D.W."/>
            <person name="Divon H."/>
            <person name="Uhlig S."/>
            <person name="Proctor R.H."/>
        </authorList>
    </citation>
    <scope>NUCLEOTIDE SEQUENCE [LARGE SCALE GENOMIC DNA]</scope>
    <source>
        <strain evidence="2 3">NRRL 20459</strain>
    </source>
</reference>
<dbReference type="AlphaFoldDB" id="A0A8H4P8G7"/>
<dbReference type="EMBL" id="JAADYS010000897">
    <property type="protein sequence ID" value="KAF4466304.1"/>
    <property type="molecule type" value="Genomic_DNA"/>
</dbReference>
<feature type="signal peptide" evidence="1">
    <location>
        <begin position="1"/>
        <end position="20"/>
    </location>
</feature>
<sequence length="336" mass="36473">MKRNIMTRVAALVLATMASATPMAEPVRRHASESADSGCSRDYLTGLVTQVLSSMVAHDPYSLPLASTYKATENSHPAALSFMTSWRTITRTGLPTILALDTTQCSAYFALDISEGNDATQAVLRGRVKLVDQRISEIELFINRGRGDHGFSFSPEELAANDAVLMNPPANRTNPSRATLEALSEALFARSSNFSVNVNDNCQFTEIGWKVVDTGVWGNNSSPEVPCSWPPEHPIDDNARVGLVIDEELGFVLTSGIVPGKVYPYNGNISAFIPDDLSVAQEAQEVWIKAQDGLSLLAPTEATGDTLELLQYYDDELQAMQINVYLGGPNATSVWL</sequence>
<name>A0A8H4P8G7_9HYPO</name>